<name>A0A1G4K1H9_9SACH</name>
<dbReference type="AlphaFoldDB" id="A0A1G4K1H9"/>
<feature type="compositionally biased region" description="Basic and acidic residues" evidence="1">
    <location>
        <begin position="37"/>
        <end position="49"/>
    </location>
</feature>
<reference evidence="2 3" key="1">
    <citation type="submission" date="2016-03" db="EMBL/GenBank/DDBJ databases">
        <authorList>
            <person name="Devillers H."/>
        </authorList>
    </citation>
    <scope>NUCLEOTIDE SEQUENCE [LARGE SCALE GENOMIC DNA]</scope>
    <source>
        <strain evidence="2">CBS 10888</strain>
    </source>
</reference>
<accession>A0A1G4K1H9</accession>
<keyword evidence="3" id="KW-1185">Reference proteome</keyword>
<dbReference type="EMBL" id="LT598461">
    <property type="protein sequence ID" value="SCU97407.1"/>
    <property type="molecule type" value="Genomic_DNA"/>
</dbReference>
<dbReference type="Pfam" id="PF17331">
    <property type="entry name" value="GFD1"/>
    <property type="match status" value="1"/>
</dbReference>
<feature type="region of interest" description="Disordered" evidence="1">
    <location>
        <begin position="1"/>
        <end position="76"/>
    </location>
</feature>
<proteinExistence type="predicted"/>
<protein>
    <submittedName>
        <fullName evidence="2">LADA_0H06128g1_1</fullName>
    </submittedName>
</protein>
<dbReference type="OrthoDB" id="4036638at2759"/>
<evidence type="ECO:0000256" key="1">
    <source>
        <dbReference type="SAM" id="MobiDB-lite"/>
    </source>
</evidence>
<dbReference type="InterPro" id="IPR020401">
    <property type="entry name" value="mRNA_transport_factor_GFD1"/>
</dbReference>
<evidence type="ECO:0000313" key="2">
    <source>
        <dbReference type="EMBL" id="SCU97407.1"/>
    </source>
</evidence>
<organism evidence="2 3">
    <name type="scientific">Lachancea dasiensis</name>
    <dbReference type="NCBI Taxonomy" id="1072105"/>
    <lineage>
        <taxon>Eukaryota</taxon>
        <taxon>Fungi</taxon>
        <taxon>Dikarya</taxon>
        <taxon>Ascomycota</taxon>
        <taxon>Saccharomycotina</taxon>
        <taxon>Saccharomycetes</taxon>
        <taxon>Saccharomycetales</taxon>
        <taxon>Saccharomycetaceae</taxon>
        <taxon>Lachancea</taxon>
    </lineage>
</organism>
<feature type="compositionally biased region" description="Basic and acidic residues" evidence="1">
    <location>
        <begin position="155"/>
        <end position="172"/>
    </location>
</feature>
<dbReference type="Proteomes" id="UP000190274">
    <property type="component" value="Chromosome H"/>
</dbReference>
<sequence length="238" mass="26108">MSLDSSRWASAPTKAEPKTVVKGLNSSRWATPNDGVEPEKRESSSEKGSGRPPRRPRRSSGGGGKPKHEGGSDVNALAARLGMVDIKDNAAYSSKERVGRGKNASVNSELKSKPKSKSIKASAENSEHKKPANPLAVRLGMVDSGEQSEEIDSDEPSRPSTSDKGRIFDRIKPVRSSANTEEPRHAVARSKQPKSEILKRKIEEQRKIRAANLHKAQQSDLLKDFLNDDSYTNWDDEI</sequence>
<gene>
    <name evidence="2" type="ORF">LADA_0H06128G</name>
</gene>
<evidence type="ECO:0000313" key="3">
    <source>
        <dbReference type="Proteomes" id="UP000190274"/>
    </source>
</evidence>
<dbReference type="STRING" id="1266660.A0A1G4K1H9"/>
<feature type="region of interest" description="Disordered" evidence="1">
    <location>
        <begin position="90"/>
        <end position="198"/>
    </location>
</feature>